<dbReference type="CDD" id="cd16664">
    <property type="entry name" value="RING-Ubox_PUB"/>
    <property type="match status" value="1"/>
</dbReference>
<dbReference type="PANTHER" id="PTHR22849:SF168">
    <property type="entry name" value="U-BOX DOMAIN-CONTAINING PROTEIN"/>
    <property type="match status" value="1"/>
</dbReference>
<protein>
    <recommendedName>
        <fullName evidence="5 6">U-box domain-containing protein</fullName>
        <ecNumber evidence="5">2.3.2.27</ecNumber>
    </recommendedName>
    <alternativeName>
        <fullName evidence="5">RING-type E3 ubiquitin transferase PUB</fullName>
    </alternativeName>
</protein>
<gene>
    <name evidence="8" type="primary">LOC105052058</name>
</gene>
<dbReference type="Pfam" id="PF25598">
    <property type="entry name" value="ARM_PUB"/>
    <property type="match status" value="1"/>
</dbReference>
<feature type="domain" description="U-box" evidence="6">
    <location>
        <begin position="5"/>
        <end position="80"/>
    </location>
</feature>
<dbReference type="KEGG" id="egu:105052058"/>
<comment type="function">
    <text evidence="5">Functions as an E3 ubiquitin ligase.</text>
</comment>
<dbReference type="GO" id="GO:0016567">
    <property type="term" value="P:protein ubiquitination"/>
    <property type="evidence" value="ECO:0007669"/>
    <property type="project" value="UniProtKB-UniRule"/>
</dbReference>
<dbReference type="GO" id="GO:0061630">
    <property type="term" value="F:ubiquitin protein ligase activity"/>
    <property type="evidence" value="ECO:0007669"/>
    <property type="project" value="UniProtKB-UniRule"/>
</dbReference>
<evidence type="ECO:0000256" key="5">
    <source>
        <dbReference type="RuleBase" id="RU369093"/>
    </source>
</evidence>
<sequence>MEEVEIPSYFLCPISLQIMRDPVTLTTGISYERESIERWIFSGKHEICPVTKQPLPDLELTPNHTLRRLIQAWCAANASYGIERFPTPRPPVDKAQIAALLDEAKLPHSQMSALRKLKAIVSESERNKRCVVEASGAVDFLASLIKKSKSNPREHEQEGIISINDAIDQSSQNTASDEALSILYSLQISEQSLLHLIESNNDIIESLTTILRRSNYRSRAYAILLLKSLVSVIAPSRLTSFSQEFFEEVVSVLRDQISHQAARAALQVLGVLSPWGRNKVKAVEAGAVQVVIELLLDETERRACEVMLVVLDRLCGCAEGRAEMVGHAAGLAVVSKKVVGVTQVASERAVRILYSVARFSPTPAVLHEMVQVGVVTKLCMFLQMESGEKAKEKAKEILRLHSKVWRNSPCLAPEFLASYPR</sequence>
<evidence type="ECO:0000259" key="6">
    <source>
        <dbReference type="PROSITE" id="PS51698"/>
    </source>
</evidence>
<dbReference type="FunCoup" id="A0A6I9RS38">
    <property type="interactions" value="13"/>
</dbReference>
<dbReference type="OrthoDB" id="10064100at2759"/>
<dbReference type="Proteomes" id="UP000504607">
    <property type="component" value="Chromosome 9"/>
</dbReference>
<evidence type="ECO:0000256" key="2">
    <source>
        <dbReference type="ARBA" id="ARBA00004906"/>
    </source>
</evidence>
<dbReference type="Pfam" id="PF04564">
    <property type="entry name" value="U-box"/>
    <property type="match status" value="1"/>
</dbReference>
<evidence type="ECO:0000256" key="3">
    <source>
        <dbReference type="ARBA" id="ARBA00022679"/>
    </source>
</evidence>
<dbReference type="EC" id="2.3.2.27" evidence="5"/>
<reference evidence="8" key="1">
    <citation type="submission" date="2025-08" db="UniProtKB">
        <authorList>
            <consortium name="RefSeq"/>
        </authorList>
    </citation>
    <scope>IDENTIFICATION</scope>
</reference>
<evidence type="ECO:0000256" key="4">
    <source>
        <dbReference type="ARBA" id="ARBA00022786"/>
    </source>
</evidence>
<dbReference type="RefSeq" id="XP_010931056.1">
    <property type="nucleotide sequence ID" value="XM_010932754.3"/>
</dbReference>
<dbReference type="GeneID" id="105052058"/>
<dbReference type="InterPro" id="IPR045210">
    <property type="entry name" value="RING-Ubox_PUB"/>
</dbReference>
<name>A0A6I9RS38_ELAGV</name>
<dbReference type="Gene3D" id="1.25.10.10">
    <property type="entry name" value="Leucine-rich Repeat Variant"/>
    <property type="match status" value="1"/>
</dbReference>
<keyword evidence="7" id="KW-1185">Reference proteome</keyword>
<proteinExistence type="predicted"/>
<keyword evidence="3 5" id="KW-0808">Transferase</keyword>
<dbReference type="InterPro" id="IPR013083">
    <property type="entry name" value="Znf_RING/FYVE/PHD"/>
</dbReference>
<dbReference type="Gene3D" id="3.30.40.10">
    <property type="entry name" value="Zinc/RING finger domain, C3HC4 (zinc finger)"/>
    <property type="match status" value="1"/>
</dbReference>
<dbReference type="InterPro" id="IPR045185">
    <property type="entry name" value="PUB22/23/24-like"/>
</dbReference>
<dbReference type="SUPFAM" id="SSF57850">
    <property type="entry name" value="RING/U-box"/>
    <property type="match status" value="1"/>
</dbReference>
<accession>A0A6I9RS38</accession>
<dbReference type="InterPro" id="IPR011989">
    <property type="entry name" value="ARM-like"/>
</dbReference>
<organism evidence="7 8">
    <name type="scientific">Elaeis guineensis var. tenera</name>
    <name type="common">Oil palm</name>
    <dbReference type="NCBI Taxonomy" id="51953"/>
    <lineage>
        <taxon>Eukaryota</taxon>
        <taxon>Viridiplantae</taxon>
        <taxon>Streptophyta</taxon>
        <taxon>Embryophyta</taxon>
        <taxon>Tracheophyta</taxon>
        <taxon>Spermatophyta</taxon>
        <taxon>Magnoliopsida</taxon>
        <taxon>Liliopsida</taxon>
        <taxon>Arecaceae</taxon>
        <taxon>Arecoideae</taxon>
        <taxon>Cocoseae</taxon>
        <taxon>Elaeidinae</taxon>
        <taxon>Elaeis</taxon>
    </lineage>
</organism>
<dbReference type="InParanoid" id="A0A6I9RS38"/>
<dbReference type="SUPFAM" id="SSF48371">
    <property type="entry name" value="ARM repeat"/>
    <property type="match status" value="1"/>
</dbReference>
<dbReference type="InterPro" id="IPR058678">
    <property type="entry name" value="ARM_PUB"/>
</dbReference>
<dbReference type="PANTHER" id="PTHR22849">
    <property type="entry name" value="WDSAM1 PROTEIN"/>
    <property type="match status" value="1"/>
</dbReference>
<dbReference type="InterPro" id="IPR003613">
    <property type="entry name" value="Ubox_domain"/>
</dbReference>
<dbReference type="GO" id="GO:0006952">
    <property type="term" value="P:defense response"/>
    <property type="evidence" value="ECO:0007669"/>
    <property type="project" value="UniProtKB-ARBA"/>
</dbReference>
<dbReference type="UniPathway" id="UPA00143"/>
<dbReference type="SMART" id="SM00504">
    <property type="entry name" value="Ubox"/>
    <property type="match status" value="1"/>
</dbReference>
<dbReference type="AlphaFoldDB" id="A0A6I9RS38"/>
<dbReference type="FunFam" id="3.30.40.10:FF:000437">
    <property type="entry name" value="RING-type E3 ubiquitin transferase"/>
    <property type="match status" value="1"/>
</dbReference>
<comment type="catalytic activity">
    <reaction evidence="1 5">
        <text>S-ubiquitinyl-[E2 ubiquitin-conjugating enzyme]-L-cysteine + [acceptor protein]-L-lysine = [E2 ubiquitin-conjugating enzyme]-L-cysteine + N(6)-ubiquitinyl-[acceptor protein]-L-lysine.</text>
        <dbReference type="EC" id="2.3.2.27"/>
    </reaction>
</comment>
<evidence type="ECO:0000313" key="7">
    <source>
        <dbReference type="Proteomes" id="UP000504607"/>
    </source>
</evidence>
<keyword evidence="4 5" id="KW-0833">Ubl conjugation pathway</keyword>
<evidence type="ECO:0000256" key="1">
    <source>
        <dbReference type="ARBA" id="ARBA00000900"/>
    </source>
</evidence>
<evidence type="ECO:0000313" key="8">
    <source>
        <dbReference type="RefSeq" id="XP_010931056.1"/>
    </source>
</evidence>
<comment type="pathway">
    <text evidence="2 5">Protein modification; protein ubiquitination.</text>
</comment>
<dbReference type="InterPro" id="IPR016024">
    <property type="entry name" value="ARM-type_fold"/>
</dbReference>
<dbReference type="PROSITE" id="PS51698">
    <property type="entry name" value="U_BOX"/>
    <property type="match status" value="1"/>
</dbReference>